<comment type="subcellular location">
    <subcellularLocation>
        <location evidence="4">Cytoplasm</location>
    </subcellularLocation>
</comment>
<name>A0ABS6E8W7_9FIRM</name>
<protein>
    <recommendedName>
        <fullName evidence="3 4">Peptidyl-tRNA hydrolase</fullName>
        <shortName evidence="4">Pth</shortName>
        <ecNumber evidence="1 4">3.1.1.29</ecNumber>
    </recommendedName>
</protein>
<evidence type="ECO:0000256" key="6">
    <source>
        <dbReference type="RuleBase" id="RU004320"/>
    </source>
</evidence>
<feature type="site" description="Discriminates between blocked and unblocked aminoacyl-tRNA" evidence="4">
    <location>
        <position position="9"/>
    </location>
</feature>
<dbReference type="EC" id="3.1.1.29" evidence="1 4"/>
<feature type="binding site" evidence="4">
    <location>
        <position position="14"/>
    </location>
    <ligand>
        <name>tRNA</name>
        <dbReference type="ChEBI" id="CHEBI:17843"/>
    </ligand>
</feature>
<accession>A0ABS6E8W7</accession>
<evidence type="ECO:0000256" key="1">
    <source>
        <dbReference type="ARBA" id="ARBA00013260"/>
    </source>
</evidence>
<organism evidence="7 8">
    <name type="scientific">Tissierella simiarum</name>
    <dbReference type="NCBI Taxonomy" id="2841534"/>
    <lineage>
        <taxon>Bacteria</taxon>
        <taxon>Bacillati</taxon>
        <taxon>Bacillota</taxon>
        <taxon>Tissierellia</taxon>
        <taxon>Tissierellales</taxon>
        <taxon>Tissierellaceae</taxon>
        <taxon>Tissierella</taxon>
    </lineage>
</organism>
<comment type="function">
    <text evidence="4">Catalyzes the release of premature peptidyl moieties from peptidyl-tRNA molecules trapped in stalled 50S ribosomal subunits, and thus maintains levels of free tRNAs and 50S ribosomes.</text>
</comment>
<keyword evidence="4 5" id="KW-0378">Hydrolase</keyword>
<comment type="caution">
    <text evidence="7">The sequence shown here is derived from an EMBL/GenBank/DDBJ whole genome shotgun (WGS) entry which is preliminary data.</text>
</comment>
<keyword evidence="4" id="KW-0694">RNA-binding</keyword>
<evidence type="ECO:0000313" key="7">
    <source>
        <dbReference type="EMBL" id="MBU5439286.1"/>
    </source>
</evidence>
<dbReference type="HAMAP" id="MF_00083">
    <property type="entry name" value="Pept_tRNA_hydro_bact"/>
    <property type="match status" value="1"/>
</dbReference>
<feature type="binding site" evidence="4">
    <location>
        <position position="66"/>
    </location>
    <ligand>
        <name>tRNA</name>
        <dbReference type="ChEBI" id="CHEBI:17843"/>
    </ligand>
</feature>
<comment type="function">
    <text evidence="4">Hydrolyzes ribosome-free peptidyl-tRNAs (with 1 or more amino acids incorporated), which drop off the ribosome during protein synthesis, or as a result of ribosome stalling.</text>
</comment>
<evidence type="ECO:0000256" key="5">
    <source>
        <dbReference type="RuleBase" id="RU000673"/>
    </source>
</evidence>
<dbReference type="NCBIfam" id="TIGR00447">
    <property type="entry name" value="pth"/>
    <property type="match status" value="1"/>
</dbReference>
<dbReference type="Pfam" id="PF01195">
    <property type="entry name" value="Pept_tRNA_hydro"/>
    <property type="match status" value="1"/>
</dbReference>
<dbReference type="GO" id="GO:0004045">
    <property type="term" value="F:peptidyl-tRNA hydrolase activity"/>
    <property type="evidence" value="ECO:0007669"/>
    <property type="project" value="UniProtKB-EC"/>
</dbReference>
<dbReference type="PANTHER" id="PTHR17224:SF1">
    <property type="entry name" value="PEPTIDYL-TRNA HYDROLASE"/>
    <property type="match status" value="1"/>
</dbReference>
<comment type="catalytic activity">
    <reaction evidence="4 5">
        <text>an N-acyl-L-alpha-aminoacyl-tRNA + H2O = an N-acyl-L-amino acid + a tRNA + H(+)</text>
        <dbReference type="Rhea" id="RHEA:54448"/>
        <dbReference type="Rhea" id="RHEA-COMP:10123"/>
        <dbReference type="Rhea" id="RHEA-COMP:13883"/>
        <dbReference type="ChEBI" id="CHEBI:15377"/>
        <dbReference type="ChEBI" id="CHEBI:15378"/>
        <dbReference type="ChEBI" id="CHEBI:59874"/>
        <dbReference type="ChEBI" id="CHEBI:78442"/>
        <dbReference type="ChEBI" id="CHEBI:138191"/>
        <dbReference type="EC" id="3.1.1.29"/>
    </reaction>
</comment>
<comment type="similarity">
    <text evidence="2 4 6">Belongs to the PTH family.</text>
</comment>
<keyword evidence="4" id="KW-0820">tRNA-binding</keyword>
<reference evidence="7 8" key="1">
    <citation type="submission" date="2021-06" db="EMBL/GenBank/DDBJ databases">
        <authorList>
            <person name="Sun Q."/>
            <person name="Li D."/>
        </authorList>
    </citation>
    <scope>NUCLEOTIDE SEQUENCE [LARGE SCALE GENOMIC DNA]</scope>
    <source>
        <strain evidence="7 8">MSJ-40</strain>
    </source>
</reference>
<gene>
    <name evidence="4 7" type="primary">pth</name>
    <name evidence="7" type="ORF">KQI42_14780</name>
</gene>
<sequence>MFVVIGLGNPGKDYTNTRHNVGFNTIDLLAERNDIKINKIKFKSVYGEGLIGGEKVLLVKPQTYMNNSGITALDIYNFYKLPIENIIVVVDDIDIDFGTVKVKRKGSAGSHNGLKSIIFQLQKDDFPRVKIGIGDKRPGQDLANFVLSRFSKEEKQDIEEAIINAAMAVETIIKEDINKAMNKFNTKGNKAQE</sequence>
<dbReference type="InterPro" id="IPR018171">
    <property type="entry name" value="Pept_tRNA_hydro_CS"/>
</dbReference>
<evidence type="ECO:0000313" key="8">
    <source>
        <dbReference type="Proteomes" id="UP000749471"/>
    </source>
</evidence>
<feature type="active site" description="Proton acceptor" evidence="4">
    <location>
        <position position="19"/>
    </location>
</feature>
<dbReference type="CDD" id="cd00462">
    <property type="entry name" value="PTH"/>
    <property type="match status" value="1"/>
</dbReference>
<keyword evidence="8" id="KW-1185">Reference proteome</keyword>
<evidence type="ECO:0000256" key="3">
    <source>
        <dbReference type="ARBA" id="ARBA00050038"/>
    </source>
</evidence>
<feature type="binding site" evidence="4">
    <location>
        <position position="64"/>
    </location>
    <ligand>
        <name>tRNA</name>
        <dbReference type="ChEBI" id="CHEBI:17843"/>
    </ligand>
</feature>
<feature type="site" description="Stabilizes the basic form of H active site to accept a proton" evidence="4">
    <location>
        <position position="91"/>
    </location>
</feature>
<keyword evidence="4" id="KW-0963">Cytoplasm</keyword>
<proteinExistence type="inferred from homology"/>
<feature type="binding site" evidence="4">
    <location>
        <position position="112"/>
    </location>
    <ligand>
        <name>tRNA</name>
        <dbReference type="ChEBI" id="CHEBI:17843"/>
    </ligand>
</feature>
<dbReference type="PROSITE" id="PS01196">
    <property type="entry name" value="PEPT_TRNA_HYDROL_2"/>
    <property type="match status" value="1"/>
</dbReference>
<dbReference type="RefSeq" id="WP_216520992.1">
    <property type="nucleotide sequence ID" value="NZ_JAHLPM010000013.1"/>
</dbReference>
<comment type="subunit">
    <text evidence="4">Monomer.</text>
</comment>
<dbReference type="PANTHER" id="PTHR17224">
    <property type="entry name" value="PEPTIDYL-TRNA HYDROLASE"/>
    <property type="match status" value="1"/>
</dbReference>
<dbReference type="InterPro" id="IPR001328">
    <property type="entry name" value="Pept_tRNA_hydro"/>
</dbReference>
<dbReference type="PROSITE" id="PS01195">
    <property type="entry name" value="PEPT_TRNA_HYDROL_1"/>
    <property type="match status" value="1"/>
</dbReference>
<evidence type="ECO:0000256" key="4">
    <source>
        <dbReference type="HAMAP-Rule" id="MF_00083"/>
    </source>
</evidence>
<dbReference type="EMBL" id="JAHLPM010000013">
    <property type="protein sequence ID" value="MBU5439286.1"/>
    <property type="molecule type" value="Genomic_DNA"/>
</dbReference>
<dbReference type="Proteomes" id="UP000749471">
    <property type="component" value="Unassembled WGS sequence"/>
</dbReference>
<evidence type="ECO:0000256" key="2">
    <source>
        <dbReference type="ARBA" id="ARBA00038063"/>
    </source>
</evidence>